<dbReference type="Proteomes" id="UP000001072">
    <property type="component" value="Unassembled WGS sequence"/>
</dbReference>
<keyword evidence="4" id="KW-1185">Reference proteome</keyword>
<feature type="region of interest" description="Disordered" evidence="1">
    <location>
        <begin position="612"/>
        <end position="633"/>
    </location>
</feature>
<protein>
    <recommendedName>
        <fullName evidence="2">Subtelomeric hrmA-associated cluster protein AFUB-079030/YDR124W-like helical bundle domain-containing protein</fullName>
    </recommendedName>
</protein>
<dbReference type="VEuPathDB" id="FungiDB:MELLADRAFT_112093"/>
<evidence type="ECO:0000259" key="2">
    <source>
        <dbReference type="Pfam" id="PF11001"/>
    </source>
</evidence>
<feature type="compositionally biased region" description="Polar residues" evidence="1">
    <location>
        <begin position="1"/>
        <end position="14"/>
    </location>
</feature>
<evidence type="ECO:0000256" key="1">
    <source>
        <dbReference type="SAM" id="MobiDB-lite"/>
    </source>
</evidence>
<evidence type="ECO:0000313" key="4">
    <source>
        <dbReference type="Proteomes" id="UP000001072"/>
    </source>
</evidence>
<feature type="region of interest" description="Disordered" evidence="1">
    <location>
        <begin position="139"/>
        <end position="158"/>
    </location>
</feature>
<dbReference type="eggNOG" id="ENOG502S0ES">
    <property type="taxonomic scope" value="Eukaryota"/>
</dbReference>
<dbReference type="PANTHER" id="PTHR36102">
    <property type="entry name" value="CHROMOSOME 10, WHOLE GENOME SHOTGUN SEQUENCE"/>
    <property type="match status" value="1"/>
</dbReference>
<evidence type="ECO:0000313" key="3">
    <source>
        <dbReference type="EMBL" id="EGG00183.1"/>
    </source>
</evidence>
<dbReference type="PANTHER" id="PTHR36102:SF1">
    <property type="entry name" value="YDR124W-LIKE HELICAL BUNDLE DOMAIN-CONTAINING PROTEIN"/>
    <property type="match status" value="1"/>
</dbReference>
<organism evidence="4">
    <name type="scientific">Melampsora larici-populina (strain 98AG31 / pathotype 3-4-7)</name>
    <name type="common">Poplar leaf rust fungus</name>
    <dbReference type="NCBI Taxonomy" id="747676"/>
    <lineage>
        <taxon>Eukaryota</taxon>
        <taxon>Fungi</taxon>
        <taxon>Dikarya</taxon>
        <taxon>Basidiomycota</taxon>
        <taxon>Pucciniomycotina</taxon>
        <taxon>Pucciniomycetes</taxon>
        <taxon>Pucciniales</taxon>
        <taxon>Melampsoraceae</taxon>
        <taxon>Melampsora</taxon>
    </lineage>
</organism>
<dbReference type="OrthoDB" id="2497989at2759"/>
<dbReference type="InterPro" id="IPR021264">
    <property type="entry name" value="AFUB_079030/YDR124W-like"/>
</dbReference>
<feature type="domain" description="Subtelomeric hrmA-associated cluster protein AFUB-079030/YDR124W-like helical bundle" evidence="2">
    <location>
        <begin position="296"/>
        <end position="410"/>
    </location>
</feature>
<dbReference type="RefSeq" id="XP_007416586.1">
    <property type="nucleotide sequence ID" value="XM_007416524.1"/>
</dbReference>
<feature type="compositionally biased region" description="Polar residues" evidence="1">
    <location>
        <begin position="675"/>
        <end position="684"/>
    </location>
</feature>
<gene>
    <name evidence="3" type="ORF">MELLADRAFT_112093</name>
</gene>
<sequence length="846" mass="93004">MPRIPTRTTPYDTPNRQHRHFKNKREQILKALGHPGKSSYINGSQFAIVWVSARGETEVYGSPVLQKLFSHQPGQCGLFGPEVLERIRQAAKQAKDNIGASILDVQPGNQPEGLSKKRKSLSASCLASNQLHQVMRDMNDESKENDPSQASSVCSPSPIPKLQFSAKHLEGSLCEDSPNDSSHENEGLLFENSESKSFNKTSDISLMASNFTTPPKSLCPERSATAILRDDSSSKVVRCQSANTIPISSAETTHAGLQSMRELKSSELSKAPRIFKPLPIRPSSQFGAWNEVSFTSPQSISQFLEGKFGQLQQNLCKLVCKAWIKVIEPKKQTKFPYRGGDTRKPDWWPADVRHKEPDHLAKPERMRLMLAILGSGRIEVARLELASAEQAAHITQDKMAILRDIYIVAREEERLRTIWPANGSFRPFKVRLSDASSENDAQCTPSELSCGDERNPLRTTLASLSDRNDVNNQIFFSDSFSPLPDSNQTKMTDKNGVNYRGESNPNLFDPSAKKPFSLSLDSKFLSLKNTEASQTNWTSNPYFSSLGNNAGLGAASAQSTRLPTPMSASTNGLQSYTSQFPSYSIPNLMTDSHTFFDQQDLTTERPNSFHNSTLGQSGILQGDAMGSSVNGRDSAMDANLSPWANLQPMLSPADLFSYSSILPDQQRYLQTGNRSTNYSQSLPMHSQPDMLTKESNGSRLSDTSPYRHSLANSTDKLNDNSTSLALPLAPESYRPSNSAIPAKSTTRNSSRDFSSEIDPWVMVEGDCLSMMGSSLDNSRSYGFISEDPNLSGNRSTVLEPMLGSMSQGHSFDFPNSVESFAVQSNAVFPSSLSNSAHSSSNTGFST</sequence>
<dbReference type="STRING" id="747676.F4S5D0"/>
<feature type="region of interest" description="Disordered" evidence="1">
    <location>
        <begin position="1"/>
        <end position="20"/>
    </location>
</feature>
<feature type="region of interest" description="Disordered" evidence="1">
    <location>
        <begin position="675"/>
        <end position="753"/>
    </location>
</feature>
<dbReference type="KEGG" id="mlr:MELLADRAFT_112093"/>
<reference evidence="4" key="1">
    <citation type="journal article" date="2011" name="Proc. Natl. Acad. Sci. U.S.A.">
        <title>Obligate biotrophy features unraveled by the genomic analysis of rust fungi.</title>
        <authorList>
            <person name="Duplessis S."/>
            <person name="Cuomo C.A."/>
            <person name="Lin Y.-C."/>
            <person name="Aerts A."/>
            <person name="Tisserant E."/>
            <person name="Veneault-Fourrey C."/>
            <person name="Joly D.L."/>
            <person name="Hacquard S."/>
            <person name="Amselem J."/>
            <person name="Cantarel B.L."/>
            <person name="Chiu R."/>
            <person name="Coutinho P.M."/>
            <person name="Feau N."/>
            <person name="Field M."/>
            <person name="Frey P."/>
            <person name="Gelhaye E."/>
            <person name="Goldberg J."/>
            <person name="Grabherr M.G."/>
            <person name="Kodira C.D."/>
            <person name="Kohler A."/>
            <person name="Kuees U."/>
            <person name="Lindquist E.A."/>
            <person name="Lucas S.M."/>
            <person name="Mago R."/>
            <person name="Mauceli E."/>
            <person name="Morin E."/>
            <person name="Murat C."/>
            <person name="Pangilinan J.L."/>
            <person name="Park R."/>
            <person name="Pearson M."/>
            <person name="Quesneville H."/>
            <person name="Rouhier N."/>
            <person name="Sakthikumar S."/>
            <person name="Salamov A.A."/>
            <person name="Schmutz J."/>
            <person name="Selles B."/>
            <person name="Shapiro H."/>
            <person name="Tanguay P."/>
            <person name="Tuskan G.A."/>
            <person name="Henrissat B."/>
            <person name="Van de Peer Y."/>
            <person name="Rouze P."/>
            <person name="Ellis J.G."/>
            <person name="Dodds P.N."/>
            <person name="Schein J.E."/>
            <person name="Zhong S."/>
            <person name="Hamelin R.C."/>
            <person name="Grigoriev I.V."/>
            <person name="Szabo L.J."/>
            <person name="Martin F."/>
        </authorList>
    </citation>
    <scope>NUCLEOTIDE SEQUENCE [LARGE SCALE GENOMIC DNA]</scope>
    <source>
        <strain evidence="4">98AG31 / pathotype 3-4-7</strain>
    </source>
</reference>
<accession>F4S5D0</accession>
<name>F4S5D0_MELLP</name>
<dbReference type="Pfam" id="PF11001">
    <property type="entry name" value="AFUB_07903_YDR124W_hel"/>
    <property type="match status" value="1"/>
</dbReference>
<feature type="compositionally biased region" description="Polar residues" evidence="1">
    <location>
        <begin position="693"/>
        <end position="724"/>
    </location>
</feature>
<dbReference type="EMBL" id="GL883150">
    <property type="protein sequence ID" value="EGG00183.1"/>
    <property type="molecule type" value="Genomic_DNA"/>
</dbReference>
<feature type="region of interest" description="Disordered" evidence="1">
    <location>
        <begin position="172"/>
        <end position="194"/>
    </location>
</feature>
<feature type="region of interest" description="Disordered" evidence="1">
    <location>
        <begin position="479"/>
        <end position="499"/>
    </location>
</feature>
<dbReference type="GeneID" id="18924560"/>
<dbReference type="HOGENOM" id="CLU_336811_0_0_1"/>
<dbReference type="AlphaFoldDB" id="F4S5D0"/>
<proteinExistence type="predicted"/>
<dbReference type="InParanoid" id="F4S5D0"/>
<dbReference type="InterPro" id="IPR047092">
    <property type="entry name" value="AFUB_07903/YDR124W-like_hel"/>
</dbReference>
<feature type="compositionally biased region" description="Polar residues" evidence="1">
    <location>
        <begin position="734"/>
        <end position="748"/>
    </location>
</feature>